<evidence type="ECO:0000259" key="3">
    <source>
        <dbReference type="Pfam" id="PF01738"/>
    </source>
</evidence>
<dbReference type="GO" id="GO:0016787">
    <property type="term" value="F:hydrolase activity"/>
    <property type="evidence" value="ECO:0007669"/>
    <property type="project" value="UniProtKB-KW"/>
</dbReference>
<feature type="chain" id="PRO_5045114300" evidence="2">
    <location>
        <begin position="27"/>
        <end position="309"/>
    </location>
</feature>
<feature type="signal peptide" evidence="2">
    <location>
        <begin position="1"/>
        <end position="26"/>
    </location>
</feature>
<dbReference type="PANTHER" id="PTHR48081:SF6">
    <property type="entry name" value="PEPTIDASE S9 PROLYL OLIGOPEPTIDASE CATALYTIC DOMAIN-CONTAINING PROTEIN"/>
    <property type="match status" value="1"/>
</dbReference>
<gene>
    <name evidence="4" type="ORF">B7G68_16840</name>
</gene>
<dbReference type="Proteomes" id="UP000240527">
    <property type="component" value="Chromosome"/>
</dbReference>
<proteinExistence type="predicted"/>
<keyword evidence="2" id="KW-0732">Signal</keyword>
<protein>
    <submittedName>
        <fullName evidence="4">Alpha/beta hydrolase</fullName>
    </submittedName>
</protein>
<evidence type="ECO:0000256" key="2">
    <source>
        <dbReference type="SAM" id="SignalP"/>
    </source>
</evidence>
<sequence>MRNALPRMAGFVAGVSACLAALGAQAAPGDWVNGVLAIPAPKEPPAFALPVATPLANPAREAWAQQDPKQRLVYNVSKPTLTLMPGGPAADQDAPAVILVPGGGFQFLAMDNEGYDVAKRLAPLGVRVFILKYRTIPLPDSFDGFKGALAGTFQRGEGAADRDRQAPYAVADAQAAVRAVRDHAREWHVDAKRVGVLGFSAGAMTVLGVLQANASDARPDFAGMIYGPTQSSVVPPNAPPLFAALAADDRFFRSQDFSLIQNWRASGASVELHLYSAGGHGFASQPHGTTSDAWFDQYALWLKAMKLTP</sequence>
<evidence type="ECO:0000313" key="4">
    <source>
        <dbReference type="EMBL" id="AVQ03366.1"/>
    </source>
</evidence>
<dbReference type="RefSeq" id="WP_013080372.1">
    <property type="nucleotide sequence ID" value="NZ_CP027850.1"/>
</dbReference>
<organism evidence="4 5">
    <name type="scientific">Caulobacter segnis</name>
    <dbReference type="NCBI Taxonomy" id="88688"/>
    <lineage>
        <taxon>Bacteria</taxon>
        <taxon>Pseudomonadati</taxon>
        <taxon>Pseudomonadota</taxon>
        <taxon>Alphaproteobacteria</taxon>
        <taxon>Caulobacterales</taxon>
        <taxon>Caulobacteraceae</taxon>
        <taxon>Caulobacter</taxon>
    </lineage>
</organism>
<keyword evidence="5" id="KW-1185">Reference proteome</keyword>
<dbReference type="InterPro" id="IPR050300">
    <property type="entry name" value="GDXG_lipolytic_enzyme"/>
</dbReference>
<evidence type="ECO:0000313" key="5">
    <source>
        <dbReference type="Proteomes" id="UP000240527"/>
    </source>
</evidence>
<dbReference type="PANTHER" id="PTHR48081">
    <property type="entry name" value="AB HYDROLASE SUPERFAMILY PROTEIN C4A8.06C"/>
    <property type="match status" value="1"/>
</dbReference>
<dbReference type="Gene3D" id="3.40.50.1820">
    <property type="entry name" value="alpha/beta hydrolase"/>
    <property type="match status" value="1"/>
</dbReference>
<dbReference type="InterPro" id="IPR002925">
    <property type="entry name" value="Dienelactn_hydro"/>
</dbReference>
<keyword evidence="1 4" id="KW-0378">Hydrolase</keyword>
<reference evidence="4 5" key="1">
    <citation type="journal article" date="2015" name="Biotechnol. Bioeng.">
        <title>Genome sequence and phenotypic characterization of Caulobacter segnis.</title>
        <authorList>
            <person name="Patel S."/>
            <person name="Fletcher B."/>
            <person name="Scott D.C."/>
            <person name="Ely B."/>
        </authorList>
    </citation>
    <scope>NUCLEOTIDE SEQUENCE [LARGE SCALE GENOMIC DNA]</scope>
    <source>
        <strain evidence="4 5">TK0059</strain>
    </source>
</reference>
<dbReference type="Pfam" id="PF01738">
    <property type="entry name" value="DLH"/>
    <property type="match status" value="1"/>
</dbReference>
<dbReference type="PROSITE" id="PS51257">
    <property type="entry name" value="PROKAR_LIPOPROTEIN"/>
    <property type="match status" value="1"/>
</dbReference>
<feature type="domain" description="Dienelactone hydrolase" evidence="3">
    <location>
        <begin position="171"/>
        <end position="288"/>
    </location>
</feature>
<dbReference type="InterPro" id="IPR029058">
    <property type="entry name" value="AB_hydrolase_fold"/>
</dbReference>
<dbReference type="EMBL" id="CP027850">
    <property type="protein sequence ID" value="AVQ03366.1"/>
    <property type="molecule type" value="Genomic_DNA"/>
</dbReference>
<accession>A0ABM6TJJ7</accession>
<name>A0ABM6TJJ7_9CAUL</name>
<evidence type="ECO:0000256" key="1">
    <source>
        <dbReference type="ARBA" id="ARBA00022801"/>
    </source>
</evidence>
<dbReference type="SUPFAM" id="SSF53474">
    <property type="entry name" value="alpha/beta-Hydrolases"/>
    <property type="match status" value="1"/>
</dbReference>